<dbReference type="AlphaFoldDB" id="A0A7Z1AYN8"/>
<gene>
    <name evidence="1" type="ORF">BLA60_16650</name>
</gene>
<organism evidence="1 2">
    <name type="scientific">Actinophytocola xinjiangensis</name>
    <dbReference type="NCBI Taxonomy" id="485602"/>
    <lineage>
        <taxon>Bacteria</taxon>
        <taxon>Bacillati</taxon>
        <taxon>Actinomycetota</taxon>
        <taxon>Actinomycetes</taxon>
        <taxon>Pseudonocardiales</taxon>
        <taxon>Pseudonocardiaceae</taxon>
    </lineage>
</organism>
<dbReference type="EMBL" id="MSIF01000007">
    <property type="protein sequence ID" value="OLF10088.1"/>
    <property type="molecule type" value="Genomic_DNA"/>
</dbReference>
<accession>A0A7Z1AYN8</accession>
<reference evidence="1 2" key="1">
    <citation type="submission" date="2016-12" db="EMBL/GenBank/DDBJ databases">
        <title>The draft genome sequence of Actinophytocola xinjiangensis.</title>
        <authorList>
            <person name="Wang W."/>
            <person name="Yuan L."/>
        </authorList>
    </citation>
    <scope>NUCLEOTIDE SEQUENCE [LARGE SCALE GENOMIC DNA]</scope>
    <source>
        <strain evidence="1 2">CGMCC 4.4663</strain>
    </source>
</reference>
<evidence type="ECO:0000313" key="1">
    <source>
        <dbReference type="EMBL" id="OLF10088.1"/>
    </source>
</evidence>
<evidence type="ECO:0000313" key="2">
    <source>
        <dbReference type="Proteomes" id="UP000185696"/>
    </source>
</evidence>
<evidence type="ECO:0008006" key="3">
    <source>
        <dbReference type="Google" id="ProtNLM"/>
    </source>
</evidence>
<proteinExistence type="predicted"/>
<sequence>MVLSWLDHVPWGRTNVELMSTGSAGTSPAPSIVANLEELDSIIAEWQTVRDRIRLRADEIRQALNVIEPPSDDLMSTFQAQVAIASLRNAISHCRAMAEYAASYVIELEASRDDYLAADEDAAADVRHAGEK</sequence>
<protein>
    <recommendedName>
        <fullName evidence="3">PE family protein</fullName>
    </recommendedName>
</protein>
<dbReference type="Proteomes" id="UP000185696">
    <property type="component" value="Unassembled WGS sequence"/>
</dbReference>
<comment type="caution">
    <text evidence="1">The sequence shown here is derived from an EMBL/GenBank/DDBJ whole genome shotgun (WGS) entry which is preliminary data.</text>
</comment>
<keyword evidence="2" id="KW-1185">Reference proteome</keyword>
<name>A0A7Z1AYN8_9PSEU</name>